<dbReference type="Pfam" id="PF02812">
    <property type="entry name" value="ELFV_dehydrog_N"/>
    <property type="match status" value="1"/>
</dbReference>
<keyword evidence="10" id="KW-1185">Reference proteome</keyword>
<dbReference type="Pfam" id="PF00208">
    <property type="entry name" value="ELFV_dehydrog"/>
    <property type="match status" value="1"/>
</dbReference>
<dbReference type="InterPro" id="IPR006097">
    <property type="entry name" value="Glu/Leu/Phe/Val/Trp_DH_dimer"/>
</dbReference>
<dbReference type="InterPro" id="IPR006095">
    <property type="entry name" value="Glu/Leu/Phe/Val/Trp_DH"/>
</dbReference>
<keyword evidence="2 5" id="KW-0560">Oxidoreductase</keyword>
<evidence type="ECO:0000313" key="10">
    <source>
        <dbReference type="Proteomes" id="UP001159042"/>
    </source>
</evidence>
<evidence type="ECO:0000259" key="8">
    <source>
        <dbReference type="SMART" id="SM00839"/>
    </source>
</evidence>
<accession>A0AAV8VUK5</accession>
<dbReference type="GO" id="GO:0006538">
    <property type="term" value="P:L-glutamate catabolic process"/>
    <property type="evidence" value="ECO:0007669"/>
    <property type="project" value="TreeGrafter"/>
</dbReference>
<dbReference type="SUPFAM" id="SSF51735">
    <property type="entry name" value="NAD(P)-binding Rossmann-fold domains"/>
    <property type="match status" value="1"/>
</dbReference>
<dbReference type="PANTHER" id="PTHR11606">
    <property type="entry name" value="GLUTAMATE DEHYDROGENASE"/>
    <property type="match status" value="1"/>
</dbReference>
<dbReference type="PRINTS" id="PR00082">
    <property type="entry name" value="GLFDHDRGNASE"/>
</dbReference>
<evidence type="ECO:0000256" key="4">
    <source>
        <dbReference type="ARBA" id="ARBA00048577"/>
    </source>
</evidence>
<proteinExistence type="inferred from homology"/>
<feature type="domain" description="Glutamate/phenylalanine/leucine/valine/L-tryptophan dehydrogenase C-terminal" evidence="8">
    <location>
        <begin position="256"/>
        <end position="534"/>
    </location>
</feature>
<evidence type="ECO:0000256" key="1">
    <source>
        <dbReference type="ARBA" id="ARBA00006382"/>
    </source>
</evidence>
<evidence type="ECO:0000256" key="2">
    <source>
        <dbReference type="ARBA" id="ARBA00023002"/>
    </source>
</evidence>
<dbReference type="InterPro" id="IPR014362">
    <property type="entry name" value="Glu_DH"/>
</dbReference>
<gene>
    <name evidence="9" type="ORF">NQ315_011503</name>
</gene>
<organism evidence="9 10">
    <name type="scientific">Exocentrus adspersus</name>
    <dbReference type="NCBI Taxonomy" id="1586481"/>
    <lineage>
        <taxon>Eukaryota</taxon>
        <taxon>Metazoa</taxon>
        <taxon>Ecdysozoa</taxon>
        <taxon>Arthropoda</taxon>
        <taxon>Hexapoda</taxon>
        <taxon>Insecta</taxon>
        <taxon>Pterygota</taxon>
        <taxon>Neoptera</taxon>
        <taxon>Endopterygota</taxon>
        <taxon>Coleoptera</taxon>
        <taxon>Polyphaga</taxon>
        <taxon>Cucujiformia</taxon>
        <taxon>Chrysomeloidea</taxon>
        <taxon>Cerambycidae</taxon>
        <taxon>Lamiinae</taxon>
        <taxon>Acanthocinini</taxon>
        <taxon>Exocentrus</taxon>
    </lineage>
</organism>
<dbReference type="InterPro" id="IPR046346">
    <property type="entry name" value="Aminoacid_DH-like_N_sf"/>
</dbReference>
<evidence type="ECO:0000256" key="7">
    <source>
        <dbReference type="RuleBase" id="RU004417"/>
    </source>
</evidence>
<dbReference type="InterPro" id="IPR006096">
    <property type="entry name" value="Glu/Leu/Phe/Val/Trp_DH_C"/>
</dbReference>
<dbReference type="AlphaFoldDB" id="A0AAV8VUK5"/>
<evidence type="ECO:0000256" key="5">
    <source>
        <dbReference type="PIRNR" id="PIRNR000185"/>
    </source>
</evidence>
<dbReference type="GO" id="GO:0005739">
    <property type="term" value="C:mitochondrion"/>
    <property type="evidence" value="ECO:0007669"/>
    <property type="project" value="TreeGrafter"/>
</dbReference>
<dbReference type="Gene3D" id="3.40.50.720">
    <property type="entry name" value="NAD(P)-binding Rossmann-like Domain"/>
    <property type="match status" value="1"/>
</dbReference>
<dbReference type="InterPro" id="IPR036291">
    <property type="entry name" value="NAD(P)-bd_dom_sf"/>
</dbReference>
<comment type="catalytic activity">
    <reaction evidence="4">
        <text>L-glutamate + NADP(+) + H2O = 2-oxoglutarate + NH4(+) + NADPH + H(+)</text>
        <dbReference type="Rhea" id="RHEA:11612"/>
        <dbReference type="ChEBI" id="CHEBI:15377"/>
        <dbReference type="ChEBI" id="CHEBI:15378"/>
        <dbReference type="ChEBI" id="CHEBI:16810"/>
        <dbReference type="ChEBI" id="CHEBI:28938"/>
        <dbReference type="ChEBI" id="CHEBI:29985"/>
        <dbReference type="ChEBI" id="CHEBI:57783"/>
        <dbReference type="ChEBI" id="CHEBI:58349"/>
        <dbReference type="EC" id="1.4.1.3"/>
    </reaction>
</comment>
<sequence length="537" mass="60617">MAFRANYKFLTLKPLHPQVRSASTVQIPRKLPYEIPERYRNAFYLANAALFDSTNWFLHRAYEVAFPTIKKKLANLESYKNYSNDEIAEKVEEIITVLDQCNSIIDVRFPVKRDNGSYEMVRGFRAQHGLTVGYQSCLGGLRIHENITRDHMKGLAVLATYRNACMGINMGGAHGGIKIRPQEYSLNELQRIVELYTMELIKKGYSGERDVIQPDVNTSEREMTWINKTFAKCTGRPLNMASAGKSSDYGGFENYEKTSSQGAFHALDFFLNNEHVMNKIALTTGIRGKTFIIQGLGKLGTSLAELLVTHGAVCVGVKEHDAYIYDANGINLKELYEYRKNTGSIMNYGLAKPDVNDSIYTEQCDILVFAAYQKSLICYIANNVKAKVILEAADGAVTPTSHRILTGRSKLVIPDIYACSGATITSYLEYLRNLRHMQALQRIFFIRFSRNIYESIWNRLSDQQGKIALSGSSVQRLSTEAEPRIIAESLECVLSDTGNEIVKLLEQYKLGTDARTAAYMIGIENIFNAIYYQRKLV</sequence>
<dbReference type="PIRSF" id="PIRSF000185">
    <property type="entry name" value="Glu_DH"/>
    <property type="match status" value="1"/>
</dbReference>
<comment type="catalytic activity">
    <reaction evidence="3">
        <text>L-glutamate + NAD(+) + H2O = 2-oxoglutarate + NH4(+) + NADH + H(+)</text>
        <dbReference type="Rhea" id="RHEA:15133"/>
        <dbReference type="ChEBI" id="CHEBI:15377"/>
        <dbReference type="ChEBI" id="CHEBI:15378"/>
        <dbReference type="ChEBI" id="CHEBI:16810"/>
        <dbReference type="ChEBI" id="CHEBI:28938"/>
        <dbReference type="ChEBI" id="CHEBI:29985"/>
        <dbReference type="ChEBI" id="CHEBI:57540"/>
        <dbReference type="ChEBI" id="CHEBI:57945"/>
        <dbReference type="EC" id="1.4.1.3"/>
    </reaction>
</comment>
<comment type="similarity">
    <text evidence="1 5 7">Belongs to the Glu/Leu/Phe/Val dehydrogenases family.</text>
</comment>
<evidence type="ECO:0000256" key="6">
    <source>
        <dbReference type="PIRSR" id="PIRSR000185-3"/>
    </source>
</evidence>
<dbReference type="SUPFAM" id="SSF53223">
    <property type="entry name" value="Aminoacid dehydrogenase-like, N-terminal domain"/>
    <property type="match status" value="1"/>
</dbReference>
<evidence type="ECO:0000313" key="9">
    <source>
        <dbReference type="EMBL" id="KAJ8918047.1"/>
    </source>
</evidence>
<dbReference type="EMBL" id="JANEYG010000028">
    <property type="protein sequence ID" value="KAJ8918047.1"/>
    <property type="molecule type" value="Genomic_DNA"/>
</dbReference>
<feature type="site" description="Important for catalysis" evidence="6">
    <location>
        <position position="215"/>
    </location>
</feature>
<protein>
    <recommendedName>
        <fullName evidence="5">Glutamate dehydrogenase</fullName>
    </recommendedName>
</protein>
<dbReference type="SMART" id="SM00839">
    <property type="entry name" value="ELFV_dehydrog"/>
    <property type="match status" value="1"/>
</dbReference>
<dbReference type="PANTHER" id="PTHR11606:SF13">
    <property type="entry name" value="GLUTAMATE DEHYDROGENASE 1, MITOCHONDRIAL"/>
    <property type="match status" value="1"/>
</dbReference>
<dbReference type="Proteomes" id="UP001159042">
    <property type="component" value="Unassembled WGS sequence"/>
</dbReference>
<reference evidence="9 10" key="1">
    <citation type="journal article" date="2023" name="Insect Mol. Biol.">
        <title>Genome sequencing provides insights into the evolution of gene families encoding plant cell wall-degrading enzymes in longhorned beetles.</title>
        <authorList>
            <person name="Shin N.R."/>
            <person name="Okamura Y."/>
            <person name="Kirsch R."/>
            <person name="Pauchet Y."/>
        </authorList>
    </citation>
    <scope>NUCLEOTIDE SEQUENCE [LARGE SCALE GENOMIC DNA]</scope>
    <source>
        <strain evidence="9">EAD_L_NR</strain>
    </source>
</reference>
<dbReference type="Gene3D" id="3.40.50.10860">
    <property type="entry name" value="Leucine Dehydrogenase, chain A, domain 1"/>
    <property type="match status" value="1"/>
</dbReference>
<name>A0AAV8VUK5_9CUCU</name>
<comment type="caution">
    <text evidence="9">The sequence shown here is derived from an EMBL/GenBank/DDBJ whole genome shotgun (WGS) entry which is preliminary data.</text>
</comment>
<dbReference type="GO" id="GO:0004352">
    <property type="term" value="F:glutamate dehydrogenase (NAD+) activity"/>
    <property type="evidence" value="ECO:0007669"/>
    <property type="project" value="TreeGrafter"/>
</dbReference>
<evidence type="ECO:0000256" key="3">
    <source>
        <dbReference type="ARBA" id="ARBA00047867"/>
    </source>
</evidence>